<proteinExistence type="predicted"/>
<sequence length="64" mass="6578">MHDCRMTGPPEVSTWPGKTASIHRATGSISDAPPVDQSLLSGSHGGPPCMAILIRPGNSIDGVL</sequence>
<dbReference type="AlphaFoldDB" id="A0A0A9F1Y5"/>
<protein>
    <submittedName>
        <fullName evidence="1">Uncharacterized protein</fullName>
    </submittedName>
</protein>
<name>A0A0A9F1Y5_ARUDO</name>
<dbReference type="EMBL" id="GBRH01190861">
    <property type="protein sequence ID" value="JAE07035.1"/>
    <property type="molecule type" value="Transcribed_RNA"/>
</dbReference>
<reference evidence="1" key="2">
    <citation type="journal article" date="2015" name="Data Brief">
        <title>Shoot transcriptome of the giant reed, Arundo donax.</title>
        <authorList>
            <person name="Barrero R.A."/>
            <person name="Guerrero F.D."/>
            <person name="Moolhuijzen P."/>
            <person name="Goolsby J.A."/>
            <person name="Tidwell J."/>
            <person name="Bellgard S.E."/>
            <person name="Bellgard M.I."/>
        </authorList>
    </citation>
    <scope>NUCLEOTIDE SEQUENCE</scope>
    <source>
        <tissue evidence="1">Shoot tissue taken approximately 20 cm above the soil surface</tissue>
    </source>
</reference>
<organism evidence="1">
    <name type="scientific">Arundo donax</name>
    <name type="common">Giant reed</name>
    <name type="synonym">Donax arundinaceus</name>
    <dbReference type="NCBI Taxonomy" id="35708"/>
    <lineage>
        <taxon>Eukaryota</taxon>
        <taxon>Viridiplantae</taxon>
        <taxon>Streptophyta</taxon>
        <taxon>Embryophyta</taxon>
        <taxon>Tracheophyta</taxon>
        <taxon>Spermatophyta</taxon>
        <taxon>Magnoliopsida</taxon>
        <taxon>Liliopsida</taxon>
        <taxon>Poales</taxon>
        <taxon>Poaceae</taxon>
        <taxon>PACMAD clade</taxon>
        <taxon>Arundinoideae</taxon>
        <taxon>Arundineae</taxon>
        <taxon>Arundo</taxon>
    </lineage>
</organism>
<reference evidence="1" key="1">
    <citation type="submission" date="2014-09" db="EMBL/GenBank/DDBJ databases">
        <authorList>
            <person name="Magalhaes I.L.F."/>
            <person name="Oliveira U."/>
            <person name="Santos F.R."/>
            <person name="Vidigal T.H.D.A."/>
            <person name="Brescovit A.D."/>
            <person name="Santos A.J."/>
        </authorList>
    </citation>
    <scope>NUCLEOTIDE SEQUENCE</scope>
    <source>
        <tissue evidence="1">Shoot tissue taken approximately 20 cm above the soil surface</tissue>
    </source>
</reference>
<evidence type="ECO:0000313" key="1">
    <source>
        <dbReference type="EMBL" id="JAE07035.1"/>
    </source>
</evidence>
<accession>A0A0A9F1Y5</accession>